<dbReference type="PANTHER" id="PTHR10612">
    <property type="entry name" value="APOLIPOPROTEIN D"/>
    <property type="match status" value="1"/>
</dbReference>
<reference evidence="3" key="1">
    <citation type="journal article" date="2019" name="Int. J. Syst. Evol. Microbiol.">
        <title>The Global Catalogue of Microorganisms (GCM) 10K type strain sequencing project: providing services to taxonomists for standard genome sequencing and annotation.</title>
        <authorList>
            <consortium name="The Broad Institute Genomics Platform"/>
            <consortium name="The Broad Institute Genome Sequencing Center for Infectious Disease"/>
            <person name="Wu L."/>
            <person name="Ma J."/>
        </authorList>
    </citation>
    <scope>NUCLEOTIDE SEQUENCE [LARGE SCALE GENOMIC DNA]</scope>
    <source>
        <strain evidence="3">JCM 17106</strain>
    </source>
</reference>
<sequence length="228" mass="25553">MKNTKTLAILMALVISVIFISCENESEISPQQTINNTINDTTEFNALIDEALAEQPREARKAYDSVRTVKYVDLDRYDGRWYEIAKFENPFEADCTCTTADYELIDGQVNVLNSCILSTTGAVNSITGKAIVADPQTNAKLILTLDGIPFPADYWILDLITDDVNEEYQFAVVGGPSRENLFILSRTPKITTFSHKVSVLKLLIRLTLQGYDIRNLKISPQSLDCIYP</sequence>
<accession>A0ABP7XBT1</accession>
<evidence type="ECO:0000259" key="1">
    <source>
        <dbReference type="Pfam" id="PF08212"/>
    </source>
</evidence>
<organism evidence="2 3">
    <name type="scientific">Aquimarina addita</name>
    <dbReference type="NCBI Taxonomy" id="870485"/>
    <lineage>
        <taxon>Bacteria</taxon>
        <taxon>Pseudomonadati</taxon>
        <taxon>Bacteroidota</taxon>
        <taxon>Flavobacteriia</taxon>
        <taxon>Flavobacteriales</taxon>
        <taxon>Flavobacteriaceae</taxon>
        <taxon>Aquimarina</taxon>
    </lineage>
</organism>
<dbReference type="PROSITE" id="PS51257">
    <property type="entry name" value="PROKAR_LIPOPROTEIN"/>
    <property type="match status" value="1"/>
</dbReference>
<gene>
    <name evidence="2" type="ORF">GCM10022393_07480</name>
</gene>
<dbReference type="InterPro" id="IPR012674">
    <property type="entry name" value="Calycin"/>
</dbReference>
<protein>
    <recommendedName>
        <fullName evidence="1">Lipocalin/cytosolic fatty-acid binding domain-containing protein</fullName>
    </recommendedName>
</protein>
<proteinExistence type="predicted"/>
<evidence type="ECO:0000313" key="2">
    <source>
        <dbReference type="EMBL" id="GAA4110430.1"/>
    </source>
</evidence>
<name>A0ABP7XBT1_9FLAO</name>
<evidence type="ECO:0000313" key="3">
    <source>
        <dbReference type="Proteomes" id="UP001500459"/>
    </source>
</evidence>
<dbReference type="Proteomes" id="UP001500459">
    <property type="component" value="Unassembled WGS sequence"/>
</dbReference>
<dbReference type="RefSeq" id="WP_344924904.1">
    <property type="nucleotide sequence ID" value="NZ_BAABCW010000002.1"/>
</dbReference>
<dbReference type="CDD" id="cd19438">
    <property type="entry name" value="lipocalin_Blc-like"/>
    <property type="match status" value="1"/>
</dbReference>
<dbReference type="PRINTS" id="PR01171">
    <property type="entry name" value="BCTLIPOCALIN"/>
</dbReference>
<dbReference type="PROSITE" id="PS00213">
    <property type="entry name" value="LIPOCALIN"/>
    <property type="match status" value="1"/>
</dbReference>
<keyword evidence="3" id="KW-1185">Reference proteome</keyword>
<comment type="caution">
    <text evidence="2">The sequence shown here is derived from an EMBL/GenBank/DDBJ whole genome shotgun (WGS) entry which is preliminary data.</text>
</comment>
<dbReference type="InterPro" id="IPR022272">
    <property type="entry name" value="Lipocalin_CS"/>
</dbReference>
<feature type="domain" description="Lipocalin/cytosolic fatty-acid binding" evidence="1">
    <location>
        <begin position="72"/>
        <end position="221"/>
    </location>
</feature>
<dbReference type="InterPro" id="IPR002446">
    <property type="entry name" value="Lipocalin_bac"/>
</dbReference>
<dbReference type="InterPro" id="IPR000566">
    <property type="entry name" value="Lipocln_cytosolic_FA-bd_dom"/>
</dbReference>
<dbReference type="InterPro" id="IPR047202">
    <property type="entry name" value="Lipocalin_Blc-like_dom"/>
</dbReference>
<dbReference type="PANTHER" id="PTHR10612:SF34">
    <property type="entry name" value="APOLIPOPROTEIN D"/>
    <property type="match status" value="1"/>
</dbReference>
<dbReference type="SUPFAM" id="SSF50814">
    <property type="entry name" value="Lipocalins"/>
    <property type="match status" value="1"/>
</dbReference>
<dbReference type="Gene3D" id="2.40.128.20">
    <property type="match status" value="1"/>
</dbReference>
<dbReference type="EMBL" id="BAABCW010000002">
    <property type="protein sequence ID" value="GAA4110430.1"/>
    <property type="molecule type" value="Genomic_DNA"/>
</dbReference>
<dbReference type="Pfam" id="PF08212">
    <property type="entry name" value="Lipocalin_2"/>
    <property type="match status" value="1"/>
</dbReference>